<proteinExistence type="predicted"/>
<dbReference type="Proteomes" id="UP001235547">
    <property type="component" value="Chromosome 2"/>
</dbReference>
<protein>
    <submittedName>
        <fullName evidence="1">Uncharacterized protein</fullName>
    </submittedName>
</protein>
<sequence>MVLRFSDLAIDGDEISMLRRVHTYACSTKKLEPESEEGAEIGKMLFYLYQQGVRGELALMQMLTTRESSTTGQK</sequence>
<organism evidence="1 2">
    <name type="scientific">Sinorhizobium numidicum</name>
    <dbReference type="NCBI Taxonomy" id="680248"/>
    <lineage>
        <taxon>Bacteria</taxon>
        <taxon>Pseudomonadati</taxon>
        <taxon>Pseudomonadota</taxon>
        <taxon>Alphaproteobacteria</taxon>
        <taxon>Hyphomicrobiales</taxon>
        <taxon>Rhizobiaceae</taxon>
        <taxon>Sinorhizobium/Ensifer group</taxon>
        <taxon>Sinorhizobium</taxon>
    </lineage>
</organism>
<gene>
    <name evidence="1" type="ORF">PYH38_001936</name>
</gene>
<reference evidence="1 2" key="1">
    <citation type="submission" date="2023-03" db="EMBL/GenBank/DDBJ databases">
        <authorList>
            <person name="Kaur S."/>
            <person name="Espinosa-Saiz D."/>
            <person name="Velazquez E."/>
            <person name="Menendez E."/>
            <person name="diCenzo G.C."/>
        </authorList>
    </citation>
    <scope>NUCLEOTIDE SEQUENCE [LARGE SCALE GENOMIC DNA]</scope>
    <source>
        <strain evidence="1 2">LMG 27395</strain>
    </source>
</reference>
<evidence type="ECO:0000313" key="1">
    <source>
        <dbReference type="EMBL" id="WEX80490.1"/>
    </source>
</evidence>
<dbReference type="RefSeq" id="WP_280731206.1">
    <property type="nucleotide sequence ID" value="NZ_CP120367.1"/>
</dbReference>
<keyword evidence="2" id="KW-1185">Reference proteome</keyword>
<dbReference type="EMBL" id="CP120370">
    <property type="protein sequence ID" value="WEX80490.1"/>
    <property type="molecule type" value="Genomic_DNA"/>
</dbReference>
<name>A0ABY8CPB9_9HYPH</name>
<evidence type="ECO:0000313" key="2">
    <source>
        <dbReference type="Proteomes" id="UP001235547"/>
    </source>
</evidence>
<accession>A0ABY8CPB9</accession>